<reference evidence="6" key="1">
    <citation type="journal article" date="2016" name="Genome Biol. Evol.">
        <title>Comparative 'omics' of the Fusarium fujikuroi species complex highlights differences in genetic potential and metabolite synthesis.</title>
        <authorList>
            <person name="Niehaus E.-M."/>
            <person name="Muensterkoetter M."/>
            <person name="Proctor R.H."/>
            <person name="Brown D.W."/>
            <person name="Sharon A."/>
            <person name="Idan Y."/>
            <person name="Oren-Young L."/>
            <person name="Sieber C.M."/>
            <person name="Novak O."/>
            <person name="Pencik A."/>
            <person name="Tarkowska D."/>
            <person name="Hromadova K."/>
            <person name="Freeman S."/>
            <person name="Maymon M."/>
            <person name="Elazar M."/>
            <person name="Youssef S.A."/>
            <person name="El-Shabrawy E.S.M."/>
            <person name="Shalaby A.B.A."/>
            <person name="Houterman P."/>
            <person name="Brock N.L."/>
            <person name="Burkhardt I."/>
            <person name="Tsavkelova E.A."/>
            <person name="Dickschat J.S."/>
            <person name="Galuszka P."/>
            <person name="Gueldener U."/>
            <person name="Tudzynski B."/>
        </authorList>
    </citation>
    <scope>NUCLEOTIDE SEQUENCE [LARGE SCALE GENOMIC DNA]</scope>
    <source>
        <strain evidence="6">ET1</strain>
    </source>
</reference>
<dbReference type="Gene3D" id="3.90.245.10">
    <property type="entry name" value="Ribonucleoside hydrolase-like"/>
    <property type="match status" value="1"/>
</dbReference>
<dbReference type="AlphaFoldDB" id="A0A1L7W0J9"/>
<dbReference type="PANTHER" id="PTHR12304">
    <property type="entry name" value="INOSINE-URIDINE PREFERRING NUCLEOSIDE HYDROLASE"/>
    <property type="match status" value="1"/>
</dbReference>
<protein>
    <submittedName>
        <fullName evidence="5">Related to inosine-uridine preferring nucleoside hydrolase</fullName>
    </submittedName>
</protein>
<keyword evidence="6" id="KW-1185">Reference proteome</keyword>
<evidence type="ECO:0000313" key="5">
    <source>
        <dbReference type="EMBL" id="CZR46174.1"/>
    </source>
</evidence>
<keyword evidence="3" id="KW-0326">Glycosidase</keyword>
<dbReference type="Proteomes" id="UP000183971">
    <property type="component" value="Unassembled WGS sequence"/>
</dbReference>
<evidence type="ECO:0000313" key="6">
    <source>
        <dbReference type="Proteomes" id="UP000183971"/>
    </source>
</evidence>
<accession>A0A1L7W0J9</accession>
<dbReference type="RefSeq" id="XP_031086708.1">
    <property type="nucleotide sequence ID" value="XM_031221117.1"/>
</dbReference>
<sequence length="418" mass="46151">MASNFTHSAMKVIIDTDVGGDDMVGLLMAMAAAPSIMQVIAITTVFGNVNVEKSLRNVVAMFYILWKEMAWRNSKDRRFSYGAFQSFKPVVSLGSGHALGQPVVVKTNGRPYGQDGLWNFHALYPEFTPDDSWKSLFDDSVPPPDNQPEFYQYFNASRAPSHLDILRILRDEPANTITLIALGPLTNMALAAAEDPETFLRAKELLIMGGAISVPGNISPVSEANAYNDAAAAARTYTLTSANLASTFPTTDFSKVPLPAYPDRLSKQLNVTIFPMDLTNSHCITYNTFLNTVKPLADAGSPLSTLAYTFMKGIHDNCDKDCIFLPGTNEECITLHDPVPVWYALGRDFWNISAPKDLRVESLGQWTKGMHVEYQINMTAEANSPLSPGTRQGNRVRQALESPGRDEFQRMIMSLFTN</sequence>
<proteinExistence type="inferred from homology"/>
<organism evidence="5 6">
    <name type="scientific">Fusarium proliferatum (strain ET1)</name>
    <name type="common">Orchid endophyte fungus</name>
    <dbReference type="NCBI Taxonomy" id="1227346"/>
    <lineage>
        <taxon>Eukaryota</taxon>
        <taxon>Fungi</taxon>
        <taxon>Dikarya</taxon>
        <taxon>Ascomycota</taxon>
        <taxon>Pezizomycotina</taxon>
        <taxon>Sordariomycetes</taxon>
        <taxon>Hypocreomycetidae</taxon>
        <taxon>Hypocreales</taxon>
        <taxon>Nectriaceae</taxon>
        <taxon>Fusarium</taxon>
        <taxon>Fusarium fujikuroi species complex</taxon>
    </lineage>
</organism>
<evidence type="ECO:0000256" key="1">
    <source>
        <dbReference type="ARBA" id="ARBA00009176"/>
    </source>
</evidence>
<comment type="similarity">
    <text evidence="1">Belongs to the IUNH family.</text>
</comment>
<dbReference type="GO" id="GO:0008477">
    <property type="term" value="F:purine nucleosidase activity"/>
    <property type="evidence" value="ECO:0007669"/>
    <property type="project" value="TreeGrafter"/>
</dbReference>
<keyword evidence="2 5" id="KW-0378">Hydrolase</keyword>
<dbReference type="GO" id="GO:0006152">
    <property type="term" value="P:purine nucleoside catabolic process"/>
    <property type="evidence" value="ECO:0007669"/>
    <property type="project" value="TreeGrafter"/>
</dbReference>
<gene>
    <name evidence="5" type="ORF">FPRO_11621</name>
</gene>
<comment type="caution">
    <text evidence="5">The sequence shown here is derived from an EMBL/GenBank/DDBJ whole genome shotgun (WGS) entry which is preliminary data.</text>
</comment>
<dbReference type="InterPro" id="IPR001910">
    <property type="entry name" value="Inosine/uridine_hydrolase_dom"/>
</dbReference>
<evidence type="ECO:0000256" key="2">
    <source>
        <dbReference type="ARBA" id="ARBA00022801"/>
    </source>
</evidence>
<dbReference type="EMBL" id="FJOF01000010">
    <property type="protein sequence ID" value="CZR46174.1"/>
    <property type="molecule type" value="Genomic_DNA"/>
</dbReference>
<dbReference type="SUPFAM" id="SSF53590">
    <property type="entry name" value="Nucleoside hydrolase"/>
    <property type="match status" value="1"/>
</dbReference>
<dbReference type="GeneID" id="42056490"/>
<evidence type="ECO:0000256" key="3">
    <source>
        <dbReference type="ARBA" id="ARBA00023295"/>
    </source>
</evidence>
<name>A0A1L7W0J9_FUSPR</name>
<dbReference type="VEuPathDB" id="FungiDB:FPRO_11621"/>
<dbReference type="InterPro" id="IPR023186">
    <property type="entry name" value="IUNH"/>
</dbReference>
<evidence type="ECO:0000259" key="4">
    <source>
        <dbReference type="Pfam" id="PF01156"/>
    </source>
</evidence>
<dbReference type="GO" id="GO:0005829">
    <property type="term" value="C:cytosol"/>
    <property type="evidence" value="ECO:0007669"/>
    <property type="project" value="TreeGrafter"/>
</dbReference>
<feature type="domain" description="Inosine/uridine-preferring nucleoside hydrolase" evidence="4">
    <location>
        <begin position="12"/>
        <end position="373"/>
    </location>
</feature>
<dbReference type="InterPro" id="IPR036452">
    <property type="entry name" value="Ribo_hydro-like"/>
</dbReference>
<dbReference type="Pfam" id="PF01156">
    <property type="entry name" value="IU_nuc_hydro"/>
    <property type="match status" value="1"/>
</dbReference>
<dbReference type="PANTHER" id="PTHR12304:SF56">
    <property type="entry name" value="HYDROLASE, PUTATIVE (AFU_ORTHOLOGUE AFUA_1G11790)-RELATED"/>
    <property type="match status" value="1"/>
</dbReference>